<keyword evidence="5 8" id="KW-0812">Transmembrane</keyword>
<dbReference type="RefSeq" id="WP_103203596.1">
    <property type="nucleotide sequence ID" value="NZ_CVTD020000026.1"/>
</dbReference>
<evidence type="ECO:0000256" key="4">
    <source>
        <dbReference type="ARBA" id="ARBA00022475"/>
    </source>
</evidence>
<dbReference type="GO" id="GO:0005886">
    <property type="term" value="C:plasma membrane"/>
    <property type="evidence" value="ECO:0007669"/>
    <property type="project" value="UniProtKB-SubCell"/>
</dbReference>
<comment type="subcellular location">
    <subcellularLocation>
        <location evidence="1">Cell membrane</location>
        <topology evidence="1">Multi-pass membrane protein</topology>
    </subcellularLocation>
</comment>
<dbReference type="AlphaFoldDB" id="A0A0H5SKA0"/>
<evidence type="ECO:0008006" key="11">
    <source>
        <dbReference type="Google" id="ProtNLM"/>
    </source>
</evidence>
<keyword evidence="3" id="KW-0813">Transport</keyword>
<dbReference type="GO" id="GO:0055085">
    <property type="term" value="P:transmembrane transport"/>
    <property type="evidence" value="ECO:0007669"/>
    <property type="project" value="TreeGrafter"/>
</dbReference>
<proteinExistence type="inferred from homology"/>
<evidence type="ECO:0000256" key="2">
    <source>
        <dbReference type="ARBA" id="ARBA00009773"/>
    </source>
</evidence>
<feature type="transmembrane region" description="Helical" evidence="8">
    <location>
        <begin position="343"/>
        <end position="376"/>
    </location>
</feature>
<evidence type="ECO:0000256" key="1">
    <source>
        <dbReference type="ARBA" id="ARBA00004651"/>
    </source>
</evidence>
<evidence type="ECO:0000256" key="6">
    <source>
        <dbReference type="ARBA" id="ARBA00022989"/>
    </source>
</evidence>
<evidence type="ECO:0000256" key="5">
    <source>
        <dbReference type="ARBA" id="ARBA00022692"/>
    </source>
</evidence>
<feature type="transmembrane region" description="Helical" evidence="8">
    <location>
        <begin position="52"/>
        <end position="73"/>
    </location>
</feature>
<sequence length="405" mass="45721">MKLKDRFNRKYLQISLYVIFTAIIIYILSLLAKNAWQILSVLIEKLNWLLKVIKPVILGFVFAYLMDPVVGFFEEKFHKFKLFKKMKRQRTWAAVLSVVLLFIVVASLISLLIYSVTDQLKLANFDDIIRLAEGYKKSLEAFYNSILQNMEKLDIRSSQLEQYVEETVTVILDALKNLAQNIVNTLTNISKYLTTVIFSFIIGFYFIIDGKIIKDFIKKTFYAVFSENTNNRITLILNDLDYAFSGYLRGQLTDALVMMVLISLTLSLTGVRFALVIGIFAGIGNLIPYFGPVIAYVSTAFVCLINGEIKKLVISIIILAVIQFIDGNYIGPKLLSRSIKIHPLIIIISLIFGSAVGGFLGMLLAVPVGAYVKLVFVRFVENRAAKKSQTVKPADTTNDAKPNKI</sequence>
<protein>
    <recommendedName>
        <fullName evidence="11">PurR-regulated permease PerM</fullName>
    </recommendedName>
</protein>
<feature type="transmembrane region" description="Helical" evidence="8">
    <location>
        <begin position="255"/>
        <end position="280"/>
    </location>
</feature>
<name>A0A0H5SKA0_HERHM</name>
<keyword evidence="7 8" id="KW-0472">Membrane</keyword>
<evidence type="ECO:0000313" key="9">
    <source>
        <dbReference type="EMBL" id="CRZ35515.1"/>
    </source>
</evidence>
<dbReference type="Proteomes" id="UP000236497">
    <property type="component" value="Unassembled WGS sequence"/>
</dbReference>
<evidence type="ECO:0000313" key="10">
    <source>
        <dbReference type="Proteomes" id="UP000236497"/>
    </source>
</evidence>
<reference evidence="9 10" key="1">
    <citation type="submission" date="2015-06" db="EMBL/GenBank/DDBJ databases">
        <authorList>
            <person name="Wibberg Daniel"/>
        </authorList>
    </citation>
    <scope>NUCLEOTIDE SEQUENCE [LARGE SCALE GENOMIC DNA]</scope>
    <source>
        <strain evidence="9 10">T3/55T</strain>
    </source>
</reference>
<feature type="transmembrane region" description="Helical" evidence="8">
    <location>
        <begin position="286"/>
        <end position="305"/>
    </location>
</feature>
<dbReference type="InterPro" id="IPR002549">
    <property type="entry name" value="AI-2E-like"/>
</dbReference>
<dbReference type="EMBL" id="CVTD020000026">
    <property type="protein sequence ID" value="CRZ35515.1"/>
    <property type="molecule type" value="Genomic_DNA"/>
</dbReference>
<feature type="transmembrane region" description="Helical" evidence="8">
    <location>
        <begin position="189"/>
        <end position="208"/>
    </location>
</feature>
<organism evidence="9 10">
    <name type="scientific">Herbinix hemicellulosilytica</name>
    <dbReference type="NCBI Taxonomy" id="1564487"/>
    <lineage>
        <taxon>Bacteria</taxon>
        <taxon>Bacillati</taxon>
        <taxon>Bacillota</taxon>
        <taxon>Clostridia</taxon>
        <taxon>Lachnospirales</taxon>
        <taxon>Lachnospiraceae</taxon>
        <taxon>Herbinix</taxon>
    </lineage>
</organism>
<feature type="transmembrane region" description="Helical" evidence="8">
    <location>
        <begin position="312"/>
        <end position="331"/>
    </location>
</feature>
<keyword evidence="4" id="KW-1003">Cell membrane</keyword>
<evidence type="ECO:0000256" key="3">
    <source>
        <dbReference type="ARBA" id="ARBA00022448"/>
    </source>
</evidence>
<feature type="transmembrane region" description="Helical" evidence="8">
    <location>
        <begin position="94"/>
        <end position="116"/>
    </location>
</feature>
<comment type="similarity">
    <text evidence="2">Belongs to the autoinducer-2 exporter (AI-2E) (TC 2.A.86) family.</text>
</comment>
<keyword evidence="10" id="KW-1185">Reference proteome</keyword>
<dbReference type="OrthoDB" id="9793390at2"/>
<accession>A0A0H5SKA0</accession>
<evidence type="ECO:0000256" key="8">
    <source>
        <dbReference type="SAM" id="Phobius"/>
    </source>
</evidence>
<gene>
    <name evidence="9" type="ORF">HHT355_2326</name>
</gene>
<keyword evidence="6 8" id="KW-1133">Transmembrane helix</keyword>
<dbReference type="Pfam" id="PF01594">
    <property type="entry name" value="AI-2E_transport"/>
    <property type="match status" value="1"/>
</dbReference>
<dbReference type="PANTHER" id="PTHR21716">
    <property type="entry name" value="TRANSMEMBRANE PROTEIN"/>
    <property type="match status" value="1"/>
</dbReference>
<feature type="transmembrane region" description="Helical" evidence="8">
    <location>
        <begin position="12"/>
        <end position="32"/>
    </location>
</feature>
<dbReference type="PANTHER" id="PTHR21716:SF53">
    <property type="entry name" value="PERMEASE PERM-RELATED"/>
    <property type="match status" value="1"/>
</dbReference>
<evidence type="ECO:0000256" key="7">
    <source>
        <dbReference type="ARBA" id="ARBA00023136"/>
    </source>
</evidence>